<sequence>MRSRAVALFGAVAVAAVGGMLSAIPSAATPPTASTTAPPGTAAAPTTSTAAAPGTDALNWKDCPTKSYPTLQCASLKVPLDHRRPAAAQGRQITLALSRVPHTDRAGFQGPLLVNPGGPGGSGRTLAGFVAGALPKEIAAQYDVIGFDPRGVGASEPALDCSPGHFDPVRPDPLAATAALERANVDRARAFATACGEKYGDLLRHLGTVSAAEDIEVIRRALGAERINYFGYSYGTYLGAVYAKLHPDRVRRAVLDSVVDPTGVWYRDNLDQNLAFDARHKAFTAWVARHDSTYGLGTDPAAVEAEWYAMRATLAQHPAGGKVGAGELEDTFIPGGYFNGYWPDLAEAFAAYTHDRDTAPLLDAHKKLGAVDADGDNGYSMYAAVQCRDANWPRSWATWRADTWKTHAKAPFMAWNNAWYNAPCAFWPTTQLDPPDVTNRELPPVLLFQATEDAATPYEGAAVLHRKLRGSSLVVERGGGNHGVTLSGNACLDRHLTTYLATGEVPRGTGQGAPDATCAALPDPEPDPEPEPKSQPRSRTSADGNSNSNSNSGTTLHGLIGRHR</sequence>
<dbReference type="SUPFAM" id="SSF53474">
    <property type="entry name" value="alpha/beta-Hydrolases"/>
    <property type="match status" value="1"/>
</dbReference>
<reference evidence="7" key="1">
    <citation type="submission" date="2020-01" db="EMBL/GenBank/DDBJ databases">
        <title>Whole-genome analyses of novel actinobacteria.</title>
        <authorList>
            <person name="Sahin N."/>
        </authorList>
    </citation>
    <scope>NUCLEOTIDE SEQUENCE</scope>
    <source>
        <strain evidence="7">YC537</strain>
    </source>
</reference>
<feature type="domain" description="Peptidase S33 tripeptidyl aminopeptidase-like C-terminal" evidence="6">
    <location>
        <begin position="412"/>
        <end position="507"/>
    </location>
</feature>
<accession>A0A964UUD2</accession>
<dbReference type="InterPro" id="IPR029058">
    <property type="entry name" value="AB_hydrolase_fold"/>
</dbReference>
<feature type="signal peptide" evidence="5">
    <location>
        <begin position="1"/>
        <end position="28"/>
    </location>
</feature>
<evidence type="ECO:0000256" key="5">
    <source>
        <dbReference type="SAM" id="SignalP"/>
    </source>
</evidence>
<evidence type="ECO:0000256" key="2">
    <source>
        <dbReference type="ARBA" id="ARBA00022729"/>
    </source>
</evidence>
<evidence type="ECO:0000313" key="7">
    <source>
        <dbReference type="EMBL" id="NBE55619.1"/>
    </source>
</evidence>
<dbReference type="Pfam" id="PF08386">
    <property type="entry name" value="Abhydrolase_4"/>
    <property type="match status" value="1"/>
</dbReference>
<feature type="compositionally biased region" description="Polar residues" evidence="4">
    <location>
        <begin position="535"/>
        <end position="544"/>
    </location>
</feature>
<organism evidence="7 8">
    <name type="scientific">Streptomyces boluensis</name>
    <dbReference type="NCBI Taxonomy" id="1775135"/>
    <lineage>
        <taxon>Bacteria</taxon>
        <taxon>Bacillati</taxon>
        <taxon>Actinomycetota</taxon>
        <taxon>Actinomycetes</taxon>
        <taxon>Kitasatosporales</taxon>
        <taxon>Streptomycetaceae</taxon>
        <taxon>Streptomyces</taxon>
    </lineage>
</organism>
<comment type="caution">
    <text evidence="7">The sequence shown here is derived from an EMBL/GenBank/DDBJ whole genome shotgun (WGS) entry which is preliminary data.</text>
</comment>
<protein>
    <submittedName>
        <fullName evidence="7">Alpha/beta fold hydrolase</fullName>
    </submittedName>
</protein>
<evidence type="ECO:0000313" key="8">
    <source>
        <dbReference type="Proteomes" id="UP000598297"/>
    </source>
</evidence>
<feature type="chain" id="PRO_5039086088" evidence="5">
    <location>
        <begin position="29"/>
        <end position="564"/>
    </location>
</feature>
<dbReference type="Proteomes" id="UP000598297">
    <property type="component" value="Unassembled WGS sequence"/>
</dbReference>
<name>A0A964UUD2_9ACTN</name>
<keyword evidence="3 7" id="KW-0378">Hydrolase</keyword>
<dbReference type="RefSeq" id="WP_161703511.1">
    <property type="nucleotide sequence ID" value="NZ_JAAAHS010000345.1"/>
</dbReference>
<dbReference type="GO" id="GO:0016787">
    <property type="term" value="F:hydrolase activity"/>
    <property type="evidence" value="ECO:0007669"/>
    <property type="project" value="UniProtKB-KW"/>
</dbReference>
<proteinExistence type="inferred from homology"/>
<dbReference type="PANTHER" id="PTHR43248:SF29">
    <property type="entry name" value="TRIPEPTIDYL AMINOPEPTIDASE"/>
    <property type="match status" value="1"/>
</dbReference>
<dbReference type="OrthoDB" id="4498590at2"/>
<evidence type="ECO:0000256" key="4">
    <source>
        <dbReference type="SAM" id="MobiDB-lite"/>
    </source>
</evidence>
<dbReference type="EMBL" id="JAAAHS010000345">
    <property type="protein sequence ID" value="NBE55619.1"/>
    <property type="molecule type" value="Genomic_DNA"/>
</dbReference>
<keyword evidence="8" id="KW-1185">Reference proteome</keyword>
<dbReference type="Gene3D" id="3.40.50.1820">
    <property type="entry name" value="alpha/beta hydrolase"/>
    <property type="match status" value="1"/>
</dbReference>
<feature type="region of interest" description="Disordered" evidence="4">
    <location>
        <begin position="504"/>
        <end position="564"/>
    </location>
</feature>
<comment type="similarity">
    <text evidence="1">Belongs to the peptidase S33 family.</text>
</comment>
<dbReference type="InterPro" id="IPR051601">
    <property type="entry name" value="Serine_prot/Carboxylest_S33"/>
</dbReference>
<dbReference type="AlphaFoldDB" id="A0A964UUD2"/>
<evidence type="ECO:0000256" key="1">
    <source>
        <dbReference type="ARBA" id="ARBA00010088"/>
    </source>
</evidence>
<dbReference type="PANTHER" id="PTHR43248">
    <property type="entry name" value="2-SUCCINYL-6-HYDROXY-2,4-CYCLOHEXADIENE-1-CARBOXYLATE SYNTHASE"/>
    <property type="match status" value="1"/>
</dbReference>
<evidence type="ECO:0000256" key="3">
    <source>
        <dbReference type="ARBA" id="ARBA00022801"/>
    </source>
</evidence>
<evidence type="ECO:0000259" key="6">
    <source>
        <dbReference type="Pfam" id="PF08386"/>
    </source>
</evidence>
<keyword evidence="2 5" id="KW-0732">Signal</keyword>
<gene>
    <name evidence="7" type="ORF">GUY60_30155</name>
</gene>
<feature type="region of interest" description="Disordered" evidence="4">
    <location>
        <begin position="27"/>
        <end position="53"/>
    </location>
</feature>
<dbReference type="InterPro" id="IPR013595">
    <property type="entry name" value="Pept_S33_TAP-like_C"/>
</dbReference>